<comment type="caution">
    <text evidence="1">The sequence shown here is derived from an EMBL/GenBank/DDBJ whole genome shotgun (WGS) entry which is preliminary data.</text>
</comment>
<evidence type="ECO:0000313" key="1">
    <source>
        <dbReference type="EMBL" id="RMJ12377.1"/>
    </source>
</evidence>
<dbReference type="EMBL" id="NKUJ01000138">
    <property type="protein sequence ID" value="RMJ12377.1"/>
    <property type="molecule type" value="Genomic_DNA"/>
</dbReference>
<protein>
    <submittedName>
        <fullName evidence="1">Uncharacterized protein</fullName>
    </submittedName>
</protein>
<dbReference type="Proteomes" id="UP000277212">
    <property type="component" value="Unassembled WGS sequence"/>
</dbReference>
<dbReference type="AlphaFoldDB" id="A0A3M2S489"/>
<evidence type="ECO:0000313" key="2">
    <source>
        <dbReference type="Proteomes" id="UP000277212"/>
    </source>
</evidence>
<organism evidence="1 2">
    <name type="scientific">Fusarium kuroshium</name>
    <dbReference type="NCBI Taxonomy" id="2010991"/>
    <lineage>
        <taxon>Eukaryota</taxon>
        <taxon>Fungi</taxon>
        <taxon>Dikarya</taxon>
        <taxon>Ascomycota</taxon>
        <taxon>Pezizomycotina</taxon>
        <taxon>Sordariomycetes</taxon>
        <taxon>Hypocreomycetidae</taxon>
        <taxon>Hypocreales</taxon>
        <taxon>Nectriaceae</taxon>
        <taxon>Fusarium</taxon>
        <taxon>Fusarium solani species complex</taxon>
    </lineage>
</organism>
<keyword evidence="2" id="KW-1185">Reference proteome</keyword>
<gene>
    <name evidence="1" type="ORF">CDV36_007971</name>
</gene>
<sequence length="96" mass="10717">MTTLKERTPDLMNQVVLQTGLNQRTCPQLAPCHLSASLSAAFKDPPSSLASRFHFWKVRVSRVYSGLVCVASGQFAPHPTFFLPPPPFRPTTIHRQ</sequence>
<proteinExistence type="predicted"/>
<accession>A0A3M2S489</accession>
<reference evidence="1 2" key="1">
    <citation type="submission" date="2017-06" db="EMBL/GenBank/DDBJ databases">
        <title>Comparative genomic analysis of Ambrosia Fusariam Clade fungi.</title>
        <authorList>
            <person name="Stajich J.E."/>
            <person name="Carrillo J."/>
            <person name="Kijimoto T."/>
            <person name="Eskalen A."/>
            <person name="O'Donnell K."/>
            <person name="Kasson M."/>
        </authorList>
    </citation>
    <scope>NUCLEOTIDE SEQUENCE [LARGE SCALE GENOMIC DNA]</scope>
    <source>
        <strain evidence="1">UCR3666</strain>
    </source>
</reference>
<name>A0A3M2S489_9HYPO</name>